<dbReference type="PANTHER" id="PTHR40278:SF1">
    <property type="entry name" value="DNA UTILIZATION PROTEIN HOFN"/>
    <property type="match status" value="1"/>
</dbReference>
<dbReference type="Pfam" id="PF05137">
    <property type="entry name" value="PilN"/>
    <property type="match status" value="1"/>
</dbReference>
<keyword evidence="1" id="KW-0472">Membrane</keyword>
<dbReference type="InterPro" id="IPR007813">
    <property type="entry name" value="PilN"/>
</dbReference>
<dbReference type="Gene3D" id="3.30.420.380">
    <property type="match status" value="1"/>
</dbReference>
<keyword evidence="1" id="KW-0812">Transmembrane</keyword>
<feature type="transmembrane region" description="Helical" evidence="1">
    <location>
        <begin position="216"/>
        <end position="234"/>
    </location>
</feature>
<dbReference type="InterPro" id="IPR052534">
    <property type="entry name" value="Extracell_DNA_Util/SecSys_Comp"/>
</dbReference>
<comment type="caution">
    <text evidence="2">The sequence shown here is derived from an EMBL/GenBank/DDBJ whole genome shotgun (WGS) entry which is preliminary data.</text>
</comment>
<sequence>MALTDHFNRLTQGISRTSPSVADLSQDIRERFAGCLPRFARLALANRRRRLIVEPEGATAHLFFAVGQEREPIGDFDVAGITPLPGVLFERSRDPGHVTELMLPDTAILTRRVSFPAQVRSNLPQVLRYELDRLSPFQAQDVVFDYQLQGSQRTDRLTLDLALCRRDQVEAWIRRLQEAGSPIDRIVWQGAWPRANLLPLAERPLHRQAWFSVSRLLLIVALLLGMAIMATPVWQKSQMAQSLDAEVRRVRAQAIRVDEVRQELELARQGSTAVLQQKWSQPPILEMLRELTDRLPDDTWIQSLEYNQGQVDLRGESGQATALIAILEQAPGIDGVAFRSPVTQIARTGKERFNISFSFTLQSDQ</sequence>
<dbReference type="OrthoDB" id="5621075at2"/>
<organism evidence="2 3">
    <name type="scientific">Thiobaca trueperi</name>
    <dbReference type="NCBI Taxonomy" id="127458"/>
    <lineage>
        <taxon>Bacteria</taxon>
        <taxon>Pseudomonadati</taxon>
        <taxon>Pseudomonadota</taxon>
        <taxon>Gammaproteobacteria</taxon>
        <taxon>Chromatiales</taxon>
        <taxon>Chromatiaceae</taxon>
        <taxon>Thiobaca</taxon>
    </lineage>
</organism>
<dbReference type="PANTHER" id="PTHR40278">
    <property type="entry name" value="DNA UTILIZATION PROTEIN HOFN"/>
    <property type="match status" value="1"/>
</dbReference>
<evidence type="ECO:0000313" key="2">
    <source>
        <dbReference type="EMBL" id="TCT18997.1"/>
    </source>
</evidence>
<dbReference type="SUPFAM" id="SSF53067">
    <property type="entry name" value="Actin-like ATPase domain"/>
    <property type="match status" value="1"/>
</dbReference>
<evidence type="ECO:0000256" key="1">
    <source>
        <dbReference type="SAM" id="Phobius"/>
    </source>
</evidence>
<dbReference type="InterPro" id="IPR043129">
    <property type="entry name" value="ATPase_NBD"/>
</dbReference>
<evidence type="ECO:0000313" key="3">
    <source>
        <dbReference type="Proteomes" id="UP000295717"/>
    </source>
</evidence>
<keyword evidence="3" id="KW-1185">Reference proteome</keyword>
<protein>
    <submittedName>
        <fullName evidence="2">General secretion pathway protein L</fullName>
    </submittedName>
</protein>
<gene>
    <name evidence="2" type="ORF">EDC35_11044</name>
</gene>
<reference evidence="2 3" key="1">
    <citation type="submission" date="2019-03" db="EMBL/GenBank/DDBJ databases">
        <title>Genomic Encyclopedia of Type Strains, Phase IV (KMG-IV): sequencing the most valuable type-strain genomes for metagenomic binning, comparative biology and taxonomic classification.</title>
        <authorList>
            <person name="Goeker M."/>
        </authorList>
    </citation>
    <scope>NUCLEOTIDE SEQUENCE [LARGE SCALE GENOMIC DNA]</scope>
    <source>
        <strain evidence="2 3">DSM 13587</strain>
    </source>
</reference>
<name>A0A4R3MTF1_9GAMM</name>
<dbReference type="Proteomes" id="UP000295717">
    <property type="component" value="Unassembled WGS sequence"/>
</dbReference>
<proteinExistence type="predicted"/>
<accession>A0A4R3MTF1</accession>
<dbReference type="EMBL" id="SMAO01000010">
    <property type="protein sequence ID" value="TCT18997.1"/>
    <property type="molecule type" value="Genomic_DNA"/>
</dbReference>
<keyword evidence="1" id="KW-1133">Transmembrane helix</keyword>
<dbReference type="AlphaFoldDB" id="A0A4R3MTF1"/>